<evidence type="ECO:0000313" key="3">
    <source>
        <dbReference type="Proteomes" id="UP000296049"/>
    </source>
</evidence>
<dbReference type="AlphaFoldDB" id="R0L4S3"/>
<feature type="region of interest" description="Disordered" evidence="1">
    <location>
        <begin position="96"/>
        <end position="117"/>
    </location>
</feature>
<protein>
    <submittedName>
        <fullName evidence="2">Uncharacterized protein</fullName>
    </submittedName>
</protein>
<evidence type="ECO:0000313" key="2">
    <source>
        <dbReference type="EMBL" id="EOB00614.1"/>
    </source>
</evidence>
<evidence type="ECO:0000256" key="1">
    <source>
        <dbReference type="SAM" id="MobiDB-lite"/>
    </source>
</evidence>
<dbReference type="EMBL" id="KB743178">
    <property type="protein sequence ID" value="EOB00614.1"/>
    <property type="molecule type" value="Genomic_DNA"/>
</dbReference>
<feature type="compositionally biased region" description="Basic and acidic residues" evidence="1">
    <location>
        <begin position="98"/>
        <end position="117"/>
    </location>
</feature>
<dbReference type="Proteomes" id="UP000296049">
    <property type="component" value="Unassembled WGS sequence"/>
</dbReference>
<organism evidence="2 3">
    <name type="scientific">Anas platyrhynchos</name>
    <name type="common">Mallard</name>
    <name type="synonym">Anas boschas</name>
    <dbReference type="NCBI Taxonomy" id="8839"/>
    <lineage>
        <taxon>Eukaryota</taxon>
        <taxon>Metazoa</taxon>
        <taxon>Chordata</taxon>
        <taxon>Craniata</taxon>
        <taxon>Vertebrata</taxon>
        <taxon>Euteleostomi</taxon>
        <taxon>Archelosauria</taxon>
        <taxon>Archosauria</taxon>
        <taxon>Dinosauria</taxon>
        <taxon>Saurischia</taxon>
        <taxon>Theropoda</taxon>
        <taxon>Coelurosauria</taxon>
        <taxon>Aves</taxon>
        <taxon>Neognathae</taxon>
        <taxon>Galloanserae</taxon>
        <taxon>Anseriformes</taxon>
        <taxon>Anatidae</taxon>
        <taxon>Anatinae</taxon>
        <taxon>Anas</taxon>
    </lineage>
</organism>
<gene>
    <name evidence="2" type="ORF">Anapl_13594</name>
</gene>
<accession>R0L4S3</accession>
<reference evidence="3" key="1">
    <citation type="journal article" date="2013" name="Nat. Genet.">
        <title>The duck genome and transcriptome provide insight into an avian influenza virus reservoir species.</title>
        <authorList>
            <person name="Huang Y."/>
            <person name="Li Y."/>
            <person name="Burt D.W."/>
            <person name="Chen H."/>
            <person name="Zhang Y."/>
            <person name="Qian W."/>
            <person name="Kim H."/>
            <person name="Gan S."/>
            <person name="Zhao Y."/>
            <person name="Li J."/>
            <person name="Yi K."/>
            <person name="Feng H."/>
            <person name="Zhu P."/>
            <person name="Li B."/>
            <person name="Liu Q."/>
            <person name="Fairley S."/>
            <person name="Magor K.E."/>
            <person name="Du Z."/>
            <person name="Hu X."/>
            <person name="Goodman L."/>
            <person name="Tafer H."/>
            <person name="Vignal A."/>
            <person name="Lee T."/>
            <person name="Kim K.W."/>
            <person name="Sheng Z."/>
            <person name="An Y."/>
            <person name="Searle S."/>
            <person name="Herrero J."/>
            <person name="Groenen M.A."/>
            <person name="Crooijmans R.P."/>
            <person name="Faraut T."/>
            <person name="Cai Q."/>
            <person name="Webster R.G."/>
            <person name="Aldridge J.R."/>
            <person name="Warren W.C."/>
            <person name="Bartschat S."/>
            <person name="Kehr S."/>
            <person name="Marz M."/>
            <person name="Stadler P.F."/>
            <person name="Smith J."/>
            <person name="Kraus R.H."/>
            <person name="Zhao Y."/>
            <person name="Ren L."/>
            <person name="Fei J."/>
            <person name="Morisson M."/>
            <person name="Kaiser P."/>
            <person name="Griffin D.K."/>
            <person name="Rao M."/>
            <person name="Pitel F."/>
            <person name="Wang J."/>
            <person name="Li N."/>
        </authorList>
    </citation>
    <scope>NUCLEOTIDE SEQUENCE [LARGE SCALE GENOMIC DNA]</scope>
</reference>
<keyword evidence="3" id="KW-1185">Reference proteome</keyword>
<name>R0L4S3_ANAPL</name>
<sequence length="117" mass="13273">MQVNLPIWGYQHQININQLQDLGAARSFRSSTQAEETTQEHLATSPAENLGLSSVQLDAKGQTLYISMYNINNVTREELNCIQLQLDFKTFKIQARNTEQEKEKSENNDGKGKTTAR</sequence>
<proteinExistence type="predicted"/>